<gene>
    <name evidence="1" type="ORF">EGI31_05015</name>
</gene>
<dbReference type="AlphaFoldDB" id="A0AAE3H103"/>
<keyword evidence="2" id="KW-1185">Reference proteome</keyword>
<accession>A0AAE3H103</accession>
<protein>
    <submittedName>
        <fullName evidence="1">Uncharacterized protein</fullName>
    </submittedName>
</protein>
<reference evidence="1 2" key="1">
    <citation type="submission" date="2018-11" db="EMBL/GenBank/DDBJ databases">
        <title>Novel bacteria species description.</title>
        <authorList>
            <person name="Han J.-H."/>
        </authorList>
    </citation>
    <scope>NUCLEOTIDE SEQUENCE [LARGE SCALE GENOMIC DNA]</scope>
    <source>
        <strain evidence="1 2">KCTC23259</strain>
    </source>
</reference>
<name>A0AAE3H103_9BACT</name>
<organism evidence="1 2">
    <name type="scientific">Lacihabitans soyangensis</name>
    <dbReference type="NCBI Taxonomy" id="869394"/>
    <lineage>
        <taxon>Bacteria</taxon>
        <taxon>Pseudomonadati</taxon>
        <taxon>Bacteroidota</taxon>
        <taxon>Cytophagia</taxon>
        <taxon>Cytophagales</taxon>
        <taxon>Leadbetterellaceae</taxon>
        <taxon>Lacihabitans</taxon>
    </lineage>
</organism>
<sequence length="146" mass="16441">MIAVKNTAVIFDTNSYRNFVIGKSTNTVLTDIQALREKEREKNIIAFGSQVVGMEMLANLAEGPTGFNYTDCLNGVIAMAHHCFDYSDVAPRIIPHPYLHITRPFFGIIPPVIEQRSQKLKWCNFGLQSELYKSRNISSVLKNFSG</sequence>
<dbReference type="EMBL" id="RJUF01000008">
    <property type="protein sequence ID" value="MCP9762305.1"/>
    <property type="molecule type" value="Genomic_DNA"/>
</dbReference>
<evidence type="ECO:0000313" key="2">
    <source>
        <dbReference type="Proteomes" id="UP001204144"/>
    </source>
</evidence>
<dbReference type="Proteomes" id="UP001204144">
    <property type="component" value="Unassembled WGS sequence"/>
</dbReference>
<dbReference type="RefSeq" id="WP_255036066.1">
    <property type="nucleotide sequence ID" value="NZ_RJUF01000008.1"/>
</dbReference>
<proteinExistence type="predicted"/>
<comment type="caution">
    <text evidence="1">The sequence shown here is derived from an EMBL/GenBank/DDBJ whole genome shotgun (WGS) entry which is preliminary data.</text>
</comment>
<evidence type="ECO:0000313" key="1">
    <source>
        <dbReference type="EMBL" id="MCP9762305.1"/>
    </source>
</evidence>